<keyword evidence="1" id="KW-1133">Transmembrane helix</keyword>
<organism evidence="2 3">
    <name type="scientific">Photobacterium sanguinicancri</name>
    <dbReference type="NCBI Taxonomy" id="875932"/>
    <lineage>
        <taxon>Bacteria</taxon>
        <taxon>Pseudomonadati</taxon>
        <taxon>Pseudomonadota</taxon>
        <taxon>Gammaproteobacteria</taxon>
        <taxon>Vibrionales</taxon>
        <taxon>Vibrionaceae</taxon>
        <taxon>Photobacterium</taxon>
    </lineage>
</organism>
<evidence type="ECO:0000313" key="3">
    <source>
        <dbReference type="Proteomes" id="UP000215999"/>
    </source>
</evidence>
<protein>
    <recommendedName>
        <fullName evidence="4">Prepilin-type N-terminal cleavage/methylation domain-containing protein</fullName>
    </recommendedName>
</protein>
<accession>A0ABX4FUQ7</accession>
<evidence type="ECO:0000313" key="2">
    <source>
        <dbReference type="EMBL" id="OZS42611.1"/>
    </source>
</evidence>
<evidence type="ECO:0000256" key="1">
    <source>
        <dbReference type="SAM" id="Phobius"/>
    </source>
</evidence>
<dbReference type="RefSeq" id="WP_141226268.1">
    <property type="nucleotide sequence ID" value="NZ_NOIF01000138.1"/>
</dbReference>
<dbReference type="Pfam" id="PF07963">
    <property type="entry name" value="N_methyl"/>
    <property type="match status" value="1"/>
</dbReference>
<dbReference type="Proteomes" id="UP000215999">
    <property type="component" value="Unassembled WGS sequence"/>
</dbReference>
<feature type="transmembrane region" description="Helical" evidence="1">
    <location>
        <begin position="12"/>
        <end position="35"/>
    </location>
</feature>
<keyword evidence="1" id="KW-0472">Membrane</keyword>
<keyword evidence="3" id="KW-1185">Reference proteome</keyword>
<keyword evidence="1" id="KW-0812">Transmembrane</keyword>
<dbReference type="NCBIfam" id="TIGR02532">
    <property type="entry name" value="IV_pilin_GFxxxE"/>
    <property type="match status" value="1"/>
</dbReference>
<gene>
    <name evidence="2" type="ORF">ASV53_17460</name>
</gene>
<dbReference type="PROSITE" id="PS00409">
    <property type="entry name" value="PROKAR_NTER_METHYL"/>
    <property type="match status" value="1"/>
</dbReference>
<dbReference type="InterPro" id="IPR012902">
    <property type="entry name" value="N_methyl_site"/>
</dbReference>
<dbReference type="EMBL" id="NOIF01000138">
    <property type="protein sequence ID" value="OZS42611.1"/>
    <property type="molecule type" value="Genomic_DNA"/>
</dbReference>
<evidence type="ECO:0008006" key="4">
    <source>
        <dbReference type="Google" id="ProtNLM"/>
    </source>
</evidence>
<name>A0ABX4FUQ7_9GAMM</name>
<sequence>MAPAVSKNRGYSLIELMVASTISLIALGFVSSVFLSGYKLNSQRSLELMVAQDLNDTLKMMKEDIVRAGYNEGMRSSFVITGTDPSMVVHLSPPPPAIASCISYGYFDGVRKYYRSYYKSNNRLNVLTSET</sequence>
<proteinExistence type="predicted"/>
<feature type="non-terminal residue" evidence="2">
    <location>
        <position position="131"/>
    </location>
</feature>
<reference evidence="2 3" key="1">
    <citation type="journal article" date="2016" name="Antonie Van Leeuwenhoek">
        <title>Photobacterium sanguinicancri sp. nov. isolated from marine animals.</title>
        <authorList>
            <person name="Gomez-Gil B."/>
            <person name="Roque A."/>
            <person name="Rotllant G."/>
            <person name="Romalde J.L."/>
            <person name="Doce A."/>
            <person name="Eggermont M."/>
            <person name="Defoirdt T."/>
        </authorList>
    </citation>
    <scope>NUCLEOTIDE SEQUENCE [LARGE SCALE GENOMIC DNA]</scope>
    <source>
        <strain evidence="2 3">CAIM 1827</strain>
    </source>
</reference>
<comment type="caution">
    <text evidence="2">The sequence shown here is derived from an EMBL/GenBank/DDBJ whole genome shotgun (WGS) entry which is preliminary data.</text>
</comment>